<reference evidence="3" key="2">
    <citation type="submission" date="2023-05" db="EMBL/GenBank/DDBJ databases">
        <authorList>
            <consortium name="Lawrence Berkeley National Laboratory"/>
            <person name="Steindorff A."/>
            <person name="Hensen N."/>
            <person name="Bonometti L."/>
            <person name="Westerberg I."/>
            <person name="Brannstrom I.O."/>
            <person name="Guillou S."/>
            <person name="Cros-Aarteil S."/>
            <person name="Calhoun S."/>
            <person name="Haridas S."/>
            <person name="Kuo A."/>
            <person name="Mondo S."/>
            <person name="Pangilinan J."/>
            <person name="Riley R."/>
            <person name="Labutti K."/>
            <person name="Andreopoulos B."/>
            <person name="Lipzen A."/>
            <person name="Chen C."/>
            <person name="Yanf M."/>
            <person name="Daum C."/>
            <person name="Ng V."/>
            <person name="Clum A."/>
            <person name="Ohm R."/>
            <person name="Martin F."/>
            <person name="Silar P."/>
            <person name="Natvig D."/>
            <person name="Lalanne C."/>
            <person name="Gautier V."/>
            <person name="Ament-Velasquez S.L."/>
            <person name="Kruys A."/>
            <person name="Hutchinson M.I."/>
            <person name="Powell A.J."/>
            <person name="Barry K."/>
            <person name="Miller A.N."/>
            <person name="Grigoriev I.V."/>
            <person name="Debuchy R."/>
            <person name="Gladieux P."/>
            <person name="Thoren M.H."/>
            <person name="Johannesson H."/>
        </authorList>
    </citation>
    <scope>NUCLEOTIDE SEQUENCE</scope>
    <source>
        <strain evidence="3">PSN293</strain>
    </source>
</reference>
<gene>
    <name evidence="3" type="ORF">QBC37DRAFT_452206</name>
</gene>
<dbReference type="GO" id="GO:0006629">
    <property type="term" value="P:lipid metabolic process"/>
    <property type="evidence" value="ECO:0007669"/>
    <property type="project" value="TreeGrafter"/>
</dbReference>
<organism evidence="3 4">
    <name type="scientific">Rhypophila decipiens</name>
    <dbReference type="NCBI Taxonomy" id="261697"/>
    <lineage>
        <taxon>Eukaryota</taxon>
        <taxon>Fungi</taxon>
        <taxon>Dikarya</taxon>
        <taxon>Ascomycota</taxon>
        <taxon>Pezizomycotina</taxon>
        <taxon>Sordariomycetes</taxon>
        <taxon>Sordariomycetidae</taxon>
        <taxon>Sordariales</taxon>
        <taxon>Naviculisporaceae</taxon>
        <taxon>Rhypophila</taxon>
    </lineage>
</organism>
<feature type="region of interest" description="Disordered" evidence="1">
    <location>
        <begin position="405"/>
        <end position="484"/>
    </location>
</feature>
<keyword evidence="3" id="KW-0378">Hydrolase</keyword>
<dbReference type="EMBL" id="MU858234">
    <property type="protein sequence ID" value="KAK4208669.1"/>
    <property type="molecule type" value="Genomic_DNA"/>
</dbReference>
<dbReference type="GO" id="GO:0016788">
    <property type="term" value="F:hydrolase activity, acting on ester bonds"/>
    <property type="evidence" value="ECO:0007669"/>
    <property type="project" value="InterPro"/>
</dbReference>
<feature type="signal peptide" evidence="2">
    <location>
        <begin position="1"/>
        <end position="23"/>
    </location>
</feature>
<sequence>MKYKFFLPAVAWVTAALFSGAAAKPLLGVDDLSPPQAETTPKPDLSCSFPSLENNDGLCTCWFDEVPFTTFTPDGGPGNDCHSSTIATPSSLLAPTATTTTADPKISPANPNNFYWAVIGDSWSSGVSYSYGTSLAPWSDVEYCYRSNQAYGSLMYYDASSWIDSTQQFSFVACGGTKMDDIPRQLDLTRYRFWRTKARPQLLLGTFGGNDGFFGDIARACIYKPDPGGPWGPDYDNDPNGTGWCKKYLKQARDFIDDPQGLEVKFRETIDYAFGFSNREPNPSTRLDFYVSSYVKFFNAETDACDGWTFARWFSTGSPKLVKALRREMNELVGKFNDVQEKVITWYQPPPSTRTFTLHYVPISDIFEGHRFCEPNHSFDDHWYSADVWLWNLSWKNGNLSAVDRRRQETDSQQDEDASMNLKYSDNGVMRMGKPPDAEDGPFPLLSLSVHDRNDLDEQDLPSHDSPVEVDSQSGFGWSSRPFHPKPNGNKAMMAAYIAAFRRDKVPGVRL</sequence>
<dbReference type="Proteomes" id="UP001301769">
    <property type="component" value="Unassembled WGS sequence"/>
</dbReference>
<protein>
    <submittedName>
        <fullName evidence="3">SGNH hydrolase-type esterase domain-containing protein</fullName>
    </submittedName>
</protein>
<accession>A0AAN6XXE0</accession>
<evidence type="ECO:0000256" key="1">
    <source>
        <dbReference type="SAM" id="MobiDB-lite"/>
    </source>
</evidence>
<keyword evidence="4" id="KW-1185">Reference proteome</keyword>
<dbReference type="PANTHER" id="PTHR37981:SF1">
    <property type="entry name" value="SGNH HYDROLASE-TYPE ESTERASE DOMAIN-CONTAINING PROTEIN"/>
    <property type="match status" value="1"/>
</dbReference>
<keyword evidence="2" id="KW-0732">Signal</keyword>
<dbReference type="SUPFAM" id="SSF52266">
    <property type="entry name" value="SGNH hydrolase"/>
    <property type="match status" value="1"/>
</dbReference>
<dbReference type="InterPro" id="IPR037460">
    <property type="entry name" value="SEST-like"/>
</dbReference>
<comment type="caution">
    <text evidence="3">The sequence shown here is derived from an EMBL/GenBank/DDBJ whole genome shotgun (WGS) entry which is preliminary data.</text>
</comment>
<feature type="chain" id="PRO_5042994418" evidence="2">
    <location>
        <begin position="24"/>
        <end position="511"/>
    </location>
</feature>
<dbReference type="InterPro" id="IPR036514">
    <property type="entry name" value="SGNH_hydro_sf"/>
</dbReference>
<evidence type="ECO:0000256" key="2">
    <source>
        <dbReference type="SAM" id="SignalP"/>
    </source>
</evidence>
<name>A0AAN6XXE0_9PEZI</name>
<evidence type="ECO:0000313" key="3">
    <source>
        <dbReference type="EMBL" id="KAK4208669.1"/>
    </source>
</evidence>
<evidence type="ECO:0000313" key="4">
    <source>
        <dbReference type="Proteomes" id="UP001301769"/>
    </source>
</evidence>
<proteinExistence type="predicted"/>
<reference evidence="3" key="1">
    <citation type="journal article" date="2023" name="Mol. Phylogenet. Evol.">
        <title>Genome-scale phylogeny and comparative genomics of the fungal order Sordariales.</title>
        <authorList>
            <person name="Hensen N."/>
            <person name="Bonometti L."/>
            <person name="Westerberg I."/>
            <person name="Brannstrom I.O."/>
            <person name="Guillou S."/>
            <person name="Cros-Aarteil S."/>
            <person name="Calhoun S."/>
            <person name="Haridas S."/>
            <person name="Kuo A."/>
            <person name="Mondo S."/>
            <person name="Pangilinan J."/>
            <person name="Riley R."/>
            <person name="LaButti K."/>
            <person name="Andreopoulos B."/>
            <person name="Lipzen A."/>
            <person name="Chen C."/>
            <person name="Yan M."/>
            <person name="Daum C."/>
            <person name="Ng V."/>
            <person name="Clum A."/>
            <person name="Steindorff A."/>
            <person name="Ohm R.A."/>
            <person name="Martin F."/>
            <person name="Silar P."/>
            <person name="Natvig D.O."/>
            <person name="Lalanne C."/>
            <person name="Gautier V."/>
            <person name="Ament-Velasquez S.L."/>
            <person name="Kruys A."/>
            <person name="Hutchinson M.I."/>
            <person name="Powell A.J."/>
            <person name="Barry K."/>
            <person name="Miller A.N."/>
            <person name="Grigoriev I.V."/>
            <person name="Debuchy R."/>
            <person name="Gladieux P."/>
            <person name="Hiltunen Thoren M."/>
            <person name="Johannesson H."/>
        </authorList>
    </citation>
    <scope>NUCLEOTIDE SEQUENCE</scope>
    <source>
        <strain evidence="3">PSN293</strain>
    </source>
</reference>
<dbReference type="AlphaFoldDB" id="A0AAN6XXE0"/>
<dbReference type="Gene3D" id="3.40.50.1110">
    <property type="entry name" value="SGNH hydrolase"/>
    <property type="match status" value="1"/>
</dbReference>
<dbReference type="PANTHER" id="PTHR37981">
    <property type="entry name" value="LIPASE 2"/>
    <property type="match status" value="1"/>
</dbReference>
<feature type="compositionally biased region" description="Basic and acidic residues" evidence="1">
    <location>
        <begin position="450"/>
        <end position="467"/>
    </location>
</feature>